<gene>
    <name evidence="3" type="ORF">H8R94_10135</name>
</gene>
<dbReference type="InterPro" id="IPR013578">
    <property type="entry name" value="Peptidase_M16C_assoc"/>
</dbReference>
<dbReference type="Pfam" id="PF08367">
    <property type="entry name" value="M16C_assoc"/>
    <property type="match status" value="1"/>
</dbReference>
<dbReference type="EMBL" id="JACOPG010000004">
    <property type="protein sequence ID" value="MBC5686958.1"/>
    <property type="molecule type" value="Genomic_DNA"/>
</dbReference>
<dbReference type="SMART" id="SM01264">
    <property type="entry name" value="M16C_associated"/>
    <property type="match status" value="1"/>
</dbReference>
<protein>
    <submittedName>
        <fullName evidence="3">Insulinase family protein</fullName>
    </submittedName>
</protein>
<dbReference type="Pfam" id="PF00675">
    <property type="entry name" value="Peptidase_M16"/>
    <property type="match status" value="1"/>
</dbReference>
<evidence type="ECO:0000313" key="4">
    <source>
        <dbReference type="Proteomes" id="UP000643810"/>
    </source>
</evidence>
<dbReference type="InterPro" id="IPR055130">
    <property type="entry name" value="PreP_C"/>
</dbReference>
<accession>A0ABR7GI42</accession>
<feature type="coiled-coil region" evidence="1">
    <location>
        <begin position="469"/>
        <end position="504"/>
    </location>
</feature>
<evidence type="ECO:0000259" key="2">
    <source>
        <dbReference type="SMART" id="SM01264"/>
    </source>
</evidence>
<dbReference type="InterPro" id="IPR011249">
    <property type="entry name" value="Metalloenz_LuxS/M16"/>
</dbReference>
<organism evidence="3 4">
    <name type="scientific">Roseburia lenta</name>
    <dbReference type="NCBI Taxonomy" id="2763061"/>
    <lineage>
        <taxon>Bacteria</taxon>
        <taxon>Bacillati</taxon>
        <taxon>Bacillota</taxon>
        <taxon>Clostridia</taxon>
        <taxon>Lachnospirales</taxon>
        <taxon>Lachnospiraceae</taxon>
        <taxon>Roseburia</taxon>
    </lineage>
</organism>
<dbReference type="Pfam" id="PF05193">
    <property type="entry name" value="Peptidase_M16_C"/>
    <property type="match status" value="1"/>
</dbReference>
<dbReference type="InterPro" id="IPR007863">
    <property type="entry name" value="Peptidase_M16_C"/>
</dbReference>
<evidence type="ECO:0000313" key="3">
    <source>
        <dbReference type="EMBL" id="MBC5686958.1"/>
    </source>
</evidence>
<keyword evidence="1" id="KW-0175">Coiled coil</keyword>
<proteinExistence type="predicted"/>
<feature type="domain" description="Peptidase M16C associated" evidence="2">
    <location>
        <begin position="458"/>
        <end position="706"/>
    </location>
</feature>
<dbReference type="Proteomes" id="UP000643810">
    <property type="component" value="Unassembled WGS sequence"/>
</dbReference>
<dbReference type="InterPro" id="IPR011765">
    <property type="entry name" value="Pept_M16_N"/>
</dbReference>
<reference evidence="3 4" key="1">
    <citation type="submission" date="2020-08" db="EMBL/GenBank/DDBJ databases">
        <title>Genome public.</title>
        <authorList>
            <person name="Liu C."/>
            <person name="Sun Q."/>
        </authorList>
    </citation>
    <scope>NUCLEOTIDE SEQUENCE [LARGE SCALE GENOMIC DNA]</scope>
    <source>
        <strain evidence="3 4">NSJ-9</strain>
    </source>
</reference>
<dbReference type="Gene3D" id="3.30.830.10">
    <property type="entry name" value="Metalloenzyme, LuxS/M16 peptidase-like"/>
    <property type="match status" value="4"/>
</dbReference>
<dbReference type="PANTHER" id="PTHR43016:SF13">
    <property type="entry name" value="PRESEQUENCE PROTEASE, MITOCHONDRIAL"/>
    <property type="match status" value="1"/>
</dbReference>
<dbReference type="Pfam" id="PF22516">
    <property type="entry name" value="PreP_C"/>
    <property type="match status" value="1"/>
</dbReference>
<name>A0ABR7GI42_9FIRM</name>
<sequence>MHNAYELIKEENLGDLNSKGYVLRHKKSGAHISLIENDDDNKVFYIAFRTPPKDSTGVAHIIEHTVLCGSDKYPLKDPFVELVKGSMNTFLNAMTYPDKTVYPVASCNDQDFKNLMDVYMDAVFHPNIYHDPEIFMQEGWHYELESREDDLTINGVVYNEMKGAFSSPDDVVNREILNSLFPDNTYSVESGGDPKVIPELTYEDFLGFHKKYYHPCNSYIYLYGNMDMDERLDYLDREYLSKYDKIEVDSEIKKQEPFTRPRAVDKTYPISSAEDERDATYLAYTFVISDALDQELYQAFDVLEYALFSSPGAPVRTALLEKGIGKDIIGSFDTGMLQPMFSVMARGANPEDKQAFVDAIQEVLLHQVVDGIDKKALLAGINASQFQFREADFGSFPKGLIFGLQCMDSWLYDEDQPFVHMHGIDVLDGLRKKVDTGYFEKLIETYLLANTHASVLMVEPKKGLTTEAEEELKKELAEYKASLSDEALDALVEQTKTLKEHQQEPSSKEALECLPMLKRSDLKREARPLDLIEKEVDGIKVLHHKVFSNGIHYLNLVFDVTGIGQEDWKYLSLLSRMLGLVDTENYSYADLANAVNIYTGGIGASLNVYDPAEGKTHFMCEVRAKFLYGEVENAINLIEEIILHSDFSDENRIRELVAAQRSRLEMRMSSAGNVLAAGRAMSCFSVPALITDSISGIAYYQFVKDLDEHYEEKKDEIRSKCQELVKKVFTRDHLLVSSTGDDQAFTQVETYLPGIAEHLFAGGKKEAAQEIRLTRKKEGFKDASQVQYVCRAGNFTKDGYEFNGALNILRVALSYDYFWINVRVKGGAYGCRSAFGMNGDTYFVSYRDPNLEKTNEIFAHTADYVRDFDVDERDMTKYIIGTISEMDTPLTPAQRGTRALSCYLRDVTFADLQRNRDQVLNATVEDIRALAPLVQATMDQDYFCVVGNEDTLTAAADMFDELYNLYE</sequence>
<dbReference type="RefSeq" id="WP_186854584.1">
    <property type="nucleotide sequence ID" value="NZ_JACOPG010000004.1"/>
</dbReference>
<dbReference type="PANTHER" id="PTHR43016">
    <property type="entry name" value="PRESEQUENCE PROTEASE"/>
    <property type="match status" value="1"/>
</dbReference>
<dbReference type="SUPFAM" id="SSF63411">
    <property type="entry name" value="LuxS/MPP-like metallohydrolase"/>
    <property type="match status" value="4"/>
</dbReference>
<keyword evidence="4" id="KW-1185">Reference proteome</keyword>
<comment type="caution">
    <text evidence="3">The sequence shown here is derived from an EMBL/GenBank/DDBJ whole genome shotgun (WGS) entry which is preliminary data.</text>
</comment>
<evidence type="ECO:0000256" key="1">
    <source>
        <dbReference type="SAM" id="Coils"/>
    </source>
</evidence>